<sequence>MPIEIAHQKGWENIWLECDSALVVDVFKGNSMVPWRLANNWHRCLAQISPMCFKVSHIFREGNSCADKLASFGVSSKVYTW</sequence>
<dbReference type="Pfam" id="PF13456">
    <property type="entry name" value="RVT_3"/>
    <property type="match status" value="1"/>
</dbReference>
<dbReference type="OrthoDB" id="1938131at2759"/>
<dbReference type="AlphaFoldDB" id="A0A6A4Q2G2"/>
<gene>
    <name evidence="2" type="ORF">Lalb_Chr08g0232201</name>
</gene>
<proteinExistence type="predicted"/>
<dbReference type="GO" id="GO:0003676">
    <property type="term" value="F:nucleic acid binding"/>
    <property type="evidence" value="ECO:0007669"/>
    <property type="project" value="InterPro"/>
</dbReference>
<evidence type="ECO:0000313" key="2">
    <source>
        <dbReference type="EMBL" id="KAE9608127.1"/>
    </source>
</evidence>
<dbReference type="InterPro" id="IPR044730">
    <property type="entry name" value="RNase_H-like_dom_plant"/>
</dbReference>
<dbReference type="Gene3D" id="3.30.420.10">
    <property type="entry name" value="Ribonuclease H-like superfamily/Ribonuclease H"/>
    <property type="match status" value="1"/>
</dbReference>
<dbReference type="InterPro" id="IPR053151">
    <property type="entry name" value="RNase_H-like"/>
</dbReference>
<comment type="caution">
    <text evidence="2">The sequence shown here is derived from an EMBL/GenBank/DDBJ whole genome shotgun (WGS) entry which is preliminary data.</text>
</comment>
<dbReference type="GO" id="GO:0004523">
    <property type="term" value="F:RNA-DNA hybrid ribonuclease activity"/>
    <property type="evidence" value="ECO:0007669"/>
    <property type="project" value="InterPro"/>
</dbReference>
<dbReference type="PANTHER" id="PTHR47723">
    <property type="entry name" value="OS05G0353850 PROTEIN"/>
    <property type="match status" value="1"/>
</dbReference>
<dbReference type="Proteomes" id="UP000447434">
    <property type="component" value="Chromosome 8"/>
</dbReference>
<name>A0A6A4Q2G2_LUPAL</name>
<protein>
    <submittedName>
        <fullName evidence="2">Putative ribonuclease H-like domain-containing protein</fullName>
    </submittedName>
</protein>
<dbReference type="PANTHER" id="PTHR47723:SF23">
    <property type="entry name" value="REVERSE TRANSCRIPTASE-LIKE PROTEIN"/>
    <property type="match status" value="1"/>
</dbReference>
<dbReference type="CDD" id="cd06222">
    <property type="entry name" value="RNase_H_like"/>
    <property type="match status" value="1"/>
</dbReference>
<reference evidence="3" key="1">
    <citation type="journal article" date="2020" name="Nat. Commun.">
        <title>Genome sequence of the cluster root forming white lupin.</title>
        <authorList>
            <person name="Hufnagel B."/>
            <person name="Marques A."/>
            <person name="Soriano A."/>
            <person name="Marques L."/>
            <person name="Divol F."/>
            <person name="Doumas P."/>
            <person name="Sallet E."/>
            <person name="Mancinotti D."/>
            <person name="Carrere S."/>
            <person name="Marande W."/>
            <person name="Arribat S."/>
            <person name="Keller J."/>
            <person name="Huneau C."/>
            <person name="Blein T."/>
            <person name="Aime D."/>
            <person name="Laguerre M."/>
            <person name="Taylor J."/>
            <person name="Schubert V."/>
            <person name="Nelson M."/>
            <person name="Geu-Flores F."/>
            <person name="Crespi M."/>
            <person name="Gallardo-Guerrero K."/>
            <person name="Delaux P.-M."/>
            <person name="Salse J."/>
            <person name="Berges H."/>
            <person name="Guyot R."/>
            <person name="Gouzy J."/>
            <person name="Peret B."/>
        </authorList>
    </citation>
    <scope>NUCLEOTIDE SEQUENCE [LARGE SCALE GENOMIC DNA]</scope>
    <source>
        <strain evidence="3">cv. Amiga</strain>
    </source>
</reference>
<dbReference type="InterPro" id="IPR002156">
    <property type="entry name" value="RNaseH_domain"/>
</dbReference>
<dbReference type="InterPro" id="IPR036397">
    <property type="entry name" value="RNaseH_sf"/>
</dbReference>
<evidence type="ECO:0000313" key="3">
    <source>
        <dbReference type="Proteomes" id="UP000447434"/>
    </source>
</evidence>
<evidence type="ECO:0000259" key="1">
    <source>
        <dbReference type="Pfam" id="PF13456"/>
    </source>
</evidence>
<keyword evidence="3" id="KW-1185">Reference proteome</keyword>
<dbReference type="EMBL" id="WOCE01000008">
    <property type="protein sequence ID" value="KAE9608127.1"/>
    <property type="molecule type" value="Genomic_DNA"/>
</dbReference>
<organism evidence="2 3">
    <name type="scientific">Lupinus albus</name>
    <name type="common">White lupine</name>
    <name type="synonym">Lupinus termis</name>
    <dbReference type="NCBI Taxonomy" id="3870"/>
    <lineage>
        <taxon>Eukaryota</taxon>
        <taxon>Viridiplantae</taxon>
        <taxon>Streptophyta</taxon>
        <taxon>Embryophyta</taxon>
        <taxon>Tracheophyta</taxon>
        <taxon>Spermatophyta</taxon>
        <taxon>Magnoliopsida</taxon>
        <taxon>eudicotyledons</taxon>
        <taxon>Gunneridae</taxon>
        <taxon>Pentapetalae</taxon>
        <taxon>rosids</taxon>
        <taxon>fabids</taxon>
        <taxon>Fabales</taxon>
        <taxon>Fabaceae</taxon>
        <taxon>Papilionoideae</taxon>
        <taxon>50 kb inversion clade</taxon>
        <taxon>genistoids sensu lato</taxon>
        <taxon>core genistoids</taxon>
        <taxon>Genisteae</taxon>
        <taxon>Lupinus</taxon>
    </lineage>
</organism>
<dbReference type="SUPFAM" id="SSF53098">
    <property type="entry name" value="Ribonuclease H-like"/>
    <property type="match status" value="1"/>
</dbReference>
<dbReference type="InterPro" id="IPR012337">
    <property type="entry name" value="RNaseH-like_sf"/>
</dbReference>
<accession>A0A6A4Q2G2</accession>
<feature type="domain" description="RNase H type-1" evidence="1">
    <location>
        <begin position="3"/>
        <end position="72"/>
    </location>
</feature>